<organism evidence="7 8">
    <name type="scientific">Lactarius akahatsu</name>
    <dbReference type="NCBI Taxonomy" id="416441"/>
    <lineage>
        <taxon>Eukaryota</taxon>
        <taxon>Fungi</taxon>
        <taxon>Dikarya</taxon>
        <taxon>Basidiomycota</taxon>
        <taxon>Agaricomycotina</taxon>
        <taxon>Agaricomycetes</taxon>
        <taxon>Russulales</taxon>
        <taxon>Russulaceae</taxon>
        <taxon>Lactarius</taxon>
    </lineage>
</organism>
<dbReference type="Pfam" id="PF01764">
    <property type="entry name" value="Lipase_3"/>
    <property type="match status" value="1"/>
</dbReference>
<keyword evidence="5" id="KW-0732">Signal</keyword>
<evidence type="ECO:0000256" key="3">
    <source>
        <dbReference type="ARBA" id="ARBA00047591"/>
    </source>
</evidence>
<evidence type="ECO:0000256" key="5">
    <source>
        <dbReference type="SAM" id="SignalP"/>
    </source>
</evidence>
<evidence type="ECO:0000256" key="2">
    <source>
        <dbReference type="ARBA" id="ARBA00043996"/>
    </source>
</evidence>
<feature type="chain" id="PRO_5042241154" evidence="5">
    <location>
        <begin position="20"/>
        <end position="291"/>
    </location>
</feature>
<sequence length="291" mass="31677">MRCFVFVLLAWNLGALTLATSLQSPLLSPPIRGGISEHVYSELLHFAKYSSAVYQFICPRPLGNTLVESFANLLTHTHGLVARDDARREIVIAFRGSHEPADVLTDGNLVLAPLASRGVEDNTACVHAGFLFSYNSVRSIVLHAVREQLEAFPGYVVVLAGHSLGGALASLAALSVKSNFPWVAVRLFTFGQPRTGDAAFADLLESIVGHSIITTHLLDGVPTVIPEYLGYRHHANEYWQFQEPPNMSTVRRCKGQEDPECSHSIPSLGINPAHGVYFGQAVMTMDANLCL</sequence>
<evidence type="ECO:0000256" key="4">
    <source>
        <dbReference type="ARBA" id="ARBA00048461"/>
    </source>
</evidence>
<dbReference type="CDD" id="cd00519">
    <property type="entry name" value="Lipase_3"/>
    <property type="match status" value="1"/>
</dbReference>
<comment type="catalytic activity">
    <reaction evidence="4">
        <text>a monoacylglycerol + H2O = glycerol + a fatty acid + H(+)</text>
        <dbReference type="Rhea" id="RHEA:15245"/>
        <dbReference type="ChEBI" id="CHEBI:15377"/>
        <dbReference type="ChEBI" id="CHEBI:15378"/>
        <dbReference type="ChEBI" id="CHEBI:17408"/>
        <dbReference type="ChEBI" id="CHEBI:17754"/>
        <dbReference type="ChEBI" id="CHEBI:28868"/>
    </reaction>
</comment>
<evidence type="ECO:0000259" key="6">
    <source>
        <dbReference type="Pfam" id="PF01764"/>
    </source>
</evidence>
<evidence type="ECO:0000313" key="8">
    <source>
        <dbReference type="Proteomes" id="UP001201163"/>
    </source>
</evidence>
<keyword evidence="1" id="KW-1015">Disulfide bond</keyword>
<feature type="domain" description="Fungal lipase-type" evidence="6">
    <location>
        <begin position="91"/>
        <end position="227"/>
    </location>
</feature>
<dbReference type="InterPro" id="IPR051218">
    <property type="entry name" value="Sec_MonoDiacylglyc_Lipase"/>
</dbReference>
<accession>A0AAD4LCL8</accession>
<reference evidence="7" key="1">
    <citation type="submission" date="2022-01" db="EMBL/GenBank/DDBJ databases">
        <title>Comparative genomics reveals a dynamic genome evolution in the ectomycorrhizal milk-cap (Lactarius) mushrooms.</title>
        <authorList>
            <consortium name="DOE Joint Genome Institute"/>
            <person name="Lebreton A."/>
            <person name="Tang N."/>
            <person name="Kuo A."/>
            <person name="LaButti K."/>
            <person name="Drula E."/>
            <person name="Barry K."/>
            <person name="Clum A."/>
            <person name="Lipzen A."/>
            <person name="Mousain D."/>
            <person name="Ng V."/>
            <person name="Wang R."/>
            <person name="Wang X."/>
            <person name="Dai Y."/>
            <person name="Henrissat B."/>
            <person name="Grigoriev I.V."/>
            <person name="Guerin-Laguette A."/>
            <person name="Yu F."/>
            <person name="Martin F.M."/>
        </authorList>
    </citation>
    <scope>NUCLEOTIDE SEQUENCE</scope>
    <source>
        <strain evidence="7">QP</strain>
    </source>
</reference>
<dbReference type="SUPFAM" id="SSF53474">
    <property type="entry name" value="alpha/beta-Hydrolases"/>
    <property type="match status" value="1"/>
</dbReference>
<protein>
    <submittedName>
        <fullName evidence="7">Alpha/beta-hydrolase</fullName>
    </submittedName>
</protein>
<comment type="caution">
    <text evidence="7">The sequence shown here is derived from an EMBL/GenBank/DDBJ whole genome shotgun (WGS) entry which is preliminary data.</text>
</comment>
<comment type="similarity">
    <text evidence="2">Belongs to the AB hydrolase superfamily. Lipase family. Class 3 subfamily.</text>
</comment>
<dbReference type="Gene3D" id="3.40.50.1820">
    <property type="entry name" value="alpha/beta hydrolase"/>
    <property type="match status" value="1"/>
</dbReference>
<keyword evidence="8" id="KW-1185">Reference proteome</keyword>
<evidence type="ECO:0000313" key="7">
    <source>
        <dbReference type="EMBL" id="KAH8988088.1"/>
    </source>
</evidence>
<dbReference type="GO" id="GO:0006629">
    <property type="term" value="P:lipid metabolic process"/>
    <property type="evidence" value="ECO:0007669"/>
    <property type="project" value="InterPro"/>
</dbReference>
<dbReference type="EMBL" id="JAKELL010000044">
    <property type="protein sequence ID" value="KAH8988088.1"/>
    <property type="molecule type" value="Genomic_DNA"/>
</dbReference>
<dbReference type="InterPro" id="IPR029058">
    <property type="entry name" value="AB_hydrolase_fold"/>
</dbReference>
<gene>
    <name evidence="7" type="ORF">EDB92DRAFT_1800984</name>
</gene>
<dbReference type="PANTHER" id="PTHR45856:SF24">
    <property type="entry name" value="FUNGAL LIPASE-LIKE DOMAIN-CONTAINING PROTEIN"/>
    <property type="match status" value="1"/>
</dbReference>
<proteinExistence type="inferred from homology"/>
<name>A0AAD4LCL8_9AGAM</name>
<dbReference type="Proteomes" id="UP001201163">
    <property type="component" value="Unassembled WGS sequence"/>
</dbReference>
<dbReference type="AlphaFoldDB" id="A0AAD4LCL8"/>
<dbReference type="InterPro" id="IPR002921">
    <property type="entry name" value="Fungal_lipase-type"/>
</dbReference>
<dbReference type="PANTHER" id="PTHR45856">
    <property type="entry name" value="ALPHA/BETA-HYDROLASES SUPERFAMILY PROTEIN"/>
    <property type="match status" value="1"/>
</dbReference>
<comment type="catalytic activity">
    <reaction evidence="3">
        <text>a diacylglycerol + H2O = a monoacylglycerol + a fatty acid + H(+)</text>
        <dbReference type="Rhea" id="RHEA:32731"/>
        <dbReference type="ChEBI" id="CHEBI:15377"/>
        <dbReference type="ChEBI" id="CHEBI:15378"/>
        <dbReference type="ChEBI" id="CHEBI:17408"/>
        <dbReference type="ChEBI" id="CHEBI:18035"/>
        <dbReference type="ChEBI" id="CHEBI:28868"/>
    </reaction>
</comment>
<feature type="signal peptide" evidence="5">
    <location>
        <begin position="1"/>
        <end position="19"/>
    </location>
</feature>
<evidence type="ECO:0000256" key="1">
    <source>
        <dbReference type="ARBA" id="ARBA00023157"/>
    </source>
</evidence>